<evidence type="ECO:0000256" key="2">
    <source>
        <dbReference type="ARBA" id="ARBA00004123"/>
    </source>
</evidence>
<keyword evidence="6" id="KW-0805">Transcription regulation</keyword>
<evidence type="ECO:0000256" key="5">
    <source>
        <dbReference type="ARBA" id="ARBA00022833"/>
    </source>
</evidence>
<evidence type="ECO:0000256" key="6">
    <source>
        <dbReference type="ARBA" id="ARBA00023015"/>
    </source>
</evidence>
<keyword evidence="7" id="KW-0238">DNA-binding</keyword>
<evidence type="ECO:0000256" key="10">
    <source>
        <dbReference type="PROSITE-ProRule" id="PRU00027"/>
    </source>
</evidence>
<dbReference type="PANTHER" id="PTHR46481">
    <property type="entry name" value="ZINC FINGER BED DOMAIN-CONTAINING PROTEIN 4"/>
    <property type="match status" value="1"/>
</dbReference>
<dbReference type="SUPFAM" id="SSF53098">
    <property type="entry name" value="Ribonuclease H-like"/>
    <property type="match status" value="1"/>
</dbReference>
<evidence type="ECO:0000259" key="11">
    <source>
        <dbReference type="PROSITE" id="PS50808"/>
    </source>
</evidence>
<organism evidence="12 13">
    <name type="scientific">Labeo rohita</name>
    <name type="common">Indian major carp</name>
    <name type="synonym">Cyprinus rohita</name>
    <dbReference type="NCBI Taxonomy" id="84645"/>
    <lineage>
        <taxon>Eukaryota</taxon>
        <taxon>Metazoa</taxon>
        <taxon>Chordata</taxon>
        <taxon>Craniata</taxon>
        <taxon>Vertebrata</taxon>
        <taxon>Euteleostomi</taxon>
        <taxon>Actinopterygii</taxon>
        <taxon>Neopterygii</taxon>
        <taxon>Teleostei</taxon>
        <taxon>Ostariophysi</taxon>
        <taxon>Cypriniformes</taxon>
        <taxon>Cyprinidae</taxon>
        <taxon>Labeoninae</taxon>
        <taxon>Labeonini</taxon>
        <taxon>Labeo</taxon>
    </lineage>
</organism>
<keyword evidence="13" id="KW-1185">Reference proteome</keyword>
<keyword evidence="3" id="KW-0479">Metal-binding</keyword>
<dbReference type="Proteomes" id="UP000830375">
    <property type="component" value="Unassembled WGS sequence"/>
</dbReference>
<name>A0ABQ8L4T4_LABRO</name>
<gene>
    <name evidence="12" type="ORF">H4Q32_028857</name>
</gene>
<evidence type="ECO:0000256" key="4">
    <source>
        <dbReference type="ARBA" id="ARBA00022771"/>
    </source>
</evidence>
<dbReference type="SUPFAM" id="SSF140996">
    <property type="entry name" value="Hermes dimerisation domain"/>
    <property type="match status" value="1"/>
</dbReference>
<keyword evidence="4 10" id="KW-0863">Zinc-finger</keyword>
<sequence length="768" mass="86925">MDHDDDDTIVVDQPNIKVQFAAIAGFPNIIAVLDCTLFFDKVTSCDKSRKHQAATAASHNKNKEIKVKMEDEVREKLRSGIYIIKRKKGQATKSNVWDRFSEIVAAGDNSSIGYVKCNSCEKIYKHESHKTGTSSMSRHICGGSKKKDDSGTSQNITAFLKSKVPAHVKSEVTDAYLRPFDIVSGDGFQTVAQCLINIGSRYGRVDASSVLPHRQTVCDRAKSTAKKKKEILSKKINQALDCGIAITTDVWTDEFNKRAYTAFTAEFDSTLKKTAHNIHEQIIKELHDFGIEPARISKVMFVSVQGANIKAALRSYKWMPCTAHVINIILKHTFDVKENTPPYMRDVSDIIAKCKSLVTYLKKSGTVVQLPHTVTQECETRWNSKVAMMQSVSKQYREIQQVLQEKDQLHRTDGIQLDVLNTVTEFLLPFKTASKEMEGDTYPTIQLVVLWFFKLKKHCEPQYGDPEYMVYIRAQATQLLNEKMSISVTHKLGTFLCPRFKSLKMFQAEERNAVYDQARRLVREFDGAPLTPPAIDEAERVKRKRDEFSEWEDDSEDVAERDEVQCYIEGQFFWDGEDILSFWQSQSIAFPVLAKVSKMILCIPATSASSERTFSTAGRVLESRRNRLNPGTVDAILFFAHMVGMRLQVGRVRDGWLLGDRGYPLKMWLLTPLTNPQTDREHRYNDAHSCALSVVERAIGTRGMLLYRPNKVCRIMLACGVLHNVMHRHGIPLGEVVALAPDDPDPEPVYVQPNQQAIQARQCVIAAI</sequence>
<evidence type="ECO:0000256" key="7">
    <source>
        <dbReference type="ARBA" id="ARBA00023125"/>
    </source>
</evidence>
<reference evidence="12 13" key="1">
    <citation type="submission" date="2022-01" db="EMBL/GenBank/DDBJ databases">
        <title>A high-quality chromosome-level genome assembly of rohu carp, Labeo rohita.</title>
        <authorList>
            <person name="Arick M.A. II"/>
            <person name="Hsu C.-Y."/>
            <person name="Magbanua Z."/>
            <person name="Pechanova O."/>
            <person name="Grover C."/>
            <person name="Miller E."/>
            <person name="Thrash A."/>
            <person name="Ezzel L."/>
            <person name="Alam S."/>
            <person name="Benzie J."/>
            <person name="Hamilton M."/>
            <person name="Karsi A."/>
            <person name="Lawrence M.L."/>
            <person name="Peterson D.G."/>
        </authorList>
    </citation>
    <scope>NUCLEOTIDE SEQUENCE [LARGE SCALE GENOMIC DNA]</scope>
    <source>
        <strain evidence="13">BAU-BD-2019</strain>
        <tissue evidence="12">Blood</tissue>
    </source>
</reference>
<evidence type="ECO:0000313" key="13">
    <source>
        <dbReference type="Proteomes" id="UP000830375"/>
    </source>
</evidence>
<evidence type="ECO:0000256" key="8">
    <source>
        <dbReference type="ARBA" id="ARBA00023163"/>
    </source>
</evidence>
<comment type="cofactor">
    <cofactor evidence="1">
        <name>a divalent metal cation</name>
        <dbReference type="ChEBI" id="CHEBI:60240"/>
    </cofactor>
</comment>
<accession>A0ABQ8L4T4</accession>
<evidence type="ECO:0000256" key="9">
    <source>
        <dbReference type="ARBA" id="ARBA00023242"/>
    </source>
</evidence>
<dbReference type="InterPro" id="IPR012337">
    <property type="entry name" value="RNaseH-like_sf"/>
</dbReference>
<dbReference type="EMBL" id="JACTAM010002274">
    <property type="protein sequence ID" value="KAI2645344.1"/>
    <property type="molecule type" value="Genomic_DNA"/>
</dbReference>
<feature type="domain" description="BED-type" evidence="11">
    <location>
        <begin position="91"/>
        <end position="155"/>
    </location>
</feature>
<dbReference type="Gene3D" id="1.10.10.1070">
    <property type="entry name" value="Zinc finger, BED domain-containing"/>
    <property type="match status" value="1"/>
</dbReference>
<dbReference type="InterPro" id="IPR052035">
    <property type="entry name" value="ZnF_BED_domain_contain"/>
</dbReference>
<keyword evidence="9" id="KW-0539">Nucleus</keyword>
<keyword evidence="8" id="KW-0804">Transcription</keyword>
<evidence type="ECO:0000256" key="3">
    <source>
        <dbReference type="ARBA" id="ARBA00022723"/>
    </source>
</evidence>
<dbReference type="Pfam" id="PF13359">
    <property type="entry name" value="DDE_Tnp_4"/>
    <property type="match status" value="1"/>
</dbReference>
<keyword evidence="5" id="KW-0862">Zinc</keyword>
<dbReference type="PROSITE" id="PS50808">
    <property type="entry name" value="ZF_BED"/>
    <property type="match status" value="1"/>
</dbReference>
<comment type="caution">
    <text evidence="12">The sequence shown here is derived from an EMBL/GenBank/DDBJ whole genome shotgun (WGS) entry which is preliminary data.</text>
</comment>
<evidence type="ECO:0000313" key="12">
    <source>
        <dbReference type="EMBL" id="KAI2645344.1"/>
    </source>
</evidence>
<evidence type="ECO:0000256" key="1">
    <source>
        <dbReference type="ARBA" id="ARBA00001968"/>
    </source>
</evidence>
<dbReference type="InterPro" id="IPR008906">
    <property type="entry name" value="HATC_C_dom"/>
</dbReference>
<proteinExistence type="predicted"/>
<protein>
    <submittedName>
        <fullName evidence="12">Transposable element Hobo transposase</fullName>
    </submittedName>
</protein>
<dbReference type="InterPro" id="IPR003656">
    <property type="entry name" value="Znf_BED"/>
</dbReference>
<dbReference type="InterPro" id="IPR027806">
    <property type="entry name" value="HARBI1_dom"/>
</dbReference>
<dbReference type="PANTHER" id="PTHR46481:SF10">
    <property type="entry name" value="ZINC FINGER BED DOMAIN-CONTAINING PROTEIN 39"/>
    <property type="match status" value="1"/>
</dbReference>
<dbReference type="Pfam" id="PF05699">
    <property type="entry name" value="Dimer_Tnp_hAT"/>
    <property type="match status" value="1"/>
</dbReference>
<dbReference type="SMART" id="SM00614">
    <property type="entry name" value="ZnF_BED"/>
    <property type="match status" value="1"/>
</dbReference>
<comment type="subcellular location">
    <subcellularLocation>
        <location evidence="2">Nucleus</location>
    </subcellularLocation>
</comment>